<dbReference type="AlphaFoldDB" id="A0A5Q6RPJ7"/>
<organism evidence="2 3">
    <name type="scientific">Mumia zhuanghuii</name>
    <dbReference type="NCBI Taxonomy" id="2585211"/>
    <lineage>
        <taxon>Bacteria</taxon>
        <taxon>Bacillati</taxon>
        <taxon>Actinomycetota</taxon>
        <taxon>Actinomycetes</taxon>
        <taxon>Propionibacteriales</taxon>
        <taxon>Nocardioidaceae</taxon>
        <taxon>Mumia</taxon>
    </lineage>
</organism>
<evidence type="ECO:0000313" key="2">
    <source>
        <dbReference type="EMBL" id="KAA1419937.1"/>
    </source>
</evidence>
<gene>
    <name evidence="2" type="ORF">FE697_018760</name>
</gene>
<comment type="caution">
    <text evidence="2">The sequence shown here is derived from an EMBL/GenBank/DDBJ whole genome shotgun (WGS) entry which is preliminary data.</text>
</comment>
<evidence type="ECO:0000313" key="3">
    <source>
        <dbReference type="Proteomes" id="UP000307768"/>
    </source>
</evidence>
<dbReference type="RefSeq" id="WP_163695782.1">
    <property type="nucleotide sequence ID" value="NZ_VDFQ02000006.1"/>
</dbReference>
<accession>A0A5Q6RPJ7</accession>
<dbReference type="InterPro" id="IPR003439">
    <property type="entry name" value="ABC_transporter-like_ATP-bd"/>
</dbReference>
<evidence type="ECO:0000259" key="1">
    <source>
        <dbReference type="Pfam" id="PF00005"/>
    </source>
</evidence>
<sequence>MAVRATHGMMLEPTSVTARSGEVTVVAGPPGSGHVALALVLAGRLVPTTGRVRLDGESRPDRIPEVVAVVDCPGVSEPEEAVPLGTAVGEELAYAHASNTPRAITRYLHSRGVSHLAQTRVAEVPGDIRISLFAELAAIRPGVEGLVLVCPDRYGATARHCSDVADSLAEAGYAVVLQLMGNTAMGLDVETARMGVA</sequence>
<dbReference type="SUPFAM" id="SSF52540">
    <property type="entry name" value="P-loop containing nucleoside triphosphate hydrolases"/>
    <property type="match status" value="1"/>
</dbReference>
<feature type="domain" description="ABC transporter" evidence="1">
    <location>
        <begin position="12"/>
        <end position="61"/>
    </location>
</feature>
<dbReference type="Pfam" id="PF00005">
    <property type="entry name" value="ABC_tran"/>
    <property type="match status" value="1"/>
</dbReference>
<dbReference type="EMBL" id="VDFQ02000006">
    <property type="protein sequence ID" value="KAA1419937.1"/>
    <property type="molecule type" value="Genomic_DNA"/>
</dbReference>
<name>A0A5Q6RPJ7_9ACTN</name>
<dbReference type="Proteomes" id="UP000307768">
    <property type="component" value="Unassembled WGS sequence"/>
</dbReference>
<proteinExistence type="predicted"/>
<protein>
    <recommendedName>
        <fullName evidence="1">ABC transporter domain-containing protein</fullName>
    </recommendedName>
</protein>
<dbReference type="Gene3D" id="3.40.50.300">
    <property type="entry name" value="P-loop containing nucleotide triphosphate hydrolases"/>
    <property type="match status" value="1"/>
</dbReference>
<dbReference type="GO" id="GO:0005524">
    <property type="term" value="F:ATP binding"/>
    <property type="evidence" value="ECO:0007669"/>
    <property type="project" value="InterPro"/>
</dbReference>
<dbReference type="InterPro" id="IPR027417">
    <property type="entry name" value="P-loop_NTPase"/>
</dbReference>
<dbReference type="GO" id="GO:0016887">
    <property type="term" value="F:ATP hydrolysis activity"/>
    <property type="evidence" value="ECO:0007669"/>
    <property type="project" value="InterPro"/>
</dbReference>
<reference evidence="2 3" key="1">
    <citation type="submission" date="2019-09" db="EMBL/GenBank/DDBJ databases">
        <title>Mumia zhuanghuii sp. nov. isolated from the intestinal contents of plateau pika (Ochotona curzoniae) in the Qinghai-Tibet plateau of China.</title>
        <authorList>
            <person name="Tian Z."/>
        </authorList>
    </citation>
    <scope>NUCLEOTIDE SEQUENCE [LARGE SCALE GENOMIC DNA]</scope>
    <source>
        <strain evidence="3">350</strain>
    </source>
</reference>